<keyword evidence="10" id="KW-0808">Transferase</keyword>
<evidence type="ECO:0000256" key="5">
    <source>
        <dbReference type="ARBA" id="ARBA00023014"/>
    </source>
</evidence>
<evidence type="ECO:0000256" key="4">
    <source>
        <dbReference type="ARBA" id="ARBA00023004"/>
    </source>
</evidence>
<dbReference type="SMART" id="SM00892">
    <property type="entry name" value="Endonuclease_NS"/>
    <property type="match status" value="1"/>
</dbReference>
<dbReference type="GO" id="GO:0003676">
    <property type="term" value="F:nucleic acid binding"/>
    <property type="evidence" value="ECO:0007669"/>
    <property type="project" value="InterPro"/>
</dbReference>
<dbReference type="GO" id="GO:0006412">
    <property type="term" value="P:translation"/>
    <property type="evidence" value="ECO:0007669"/>
    <property type="project" value="InterPro"/>
</dbReference>
<dbReference type="Gene3D" id="3.40.570.10">
    <property type="entry name" value="Extracellular Endonuclease, subunit A"/>
    <property type="match status" value="1"/>
</dbReference>
<dbReference type="SUPFAM" id="SSF53335">
    <property type="entry name" value="S-adenosyl-L-methionine-dependent methyltransferases"/>
    <property type="match status" value="1"/>
</dbReference>
<dbReference type="FunCoup" id="A0A0N1PH39">
    <property type="interactions" value="1315"/>
</dbReference>
<dbReference type="PANTHER" id="PTHR13184">
    <property type="entry name" value="37S RIBOSOMAL PROTEIN S22"/>
    <property type="match status" value="1"/>
</dbReference>
<evidence type="ECO:0000313" key="10">
    <source>
        <dbReference type="EMBL" id="KPJ15353.1"/>
    </source>
</evidence>
<evidence type="ECO:0000259" key="9">
    <source>
        <dbReference type="SMART" id="SM00892"/>
    </source>
</evidence>
<evidence type="ECO:0000256" key="7">
    <source>
        <dbReference type="ARBA" id="ARBA00045681"/>
    </source>
</evidence>
<dbReference type="GO" id="GO:0003735">
    <property type="term" value="F:structural constituent of ribosome"/>
    <property type="evidence" value="ECO:0007669"/>
    <property type="project" value="TreeGrafter"/>
</dbReference>
<reference evidence="10 11" key="1">
    <citation type="journal article" date="2015" name="Nat. Commun.">
        <title>Outbred genome sequencing and CRISPR/Cas9 gene editing in butterflies.</title>
        <authorList>
            <person name="Li X."/>
            <person name="Fan D."/>
            <person name="Zhang W."/>
            <person name="Liu G."/>
            <person name="Zhang L."/>
            <person name="Zhao L."/>
            <person name="Fang X."/>
            <person name="Chen L."/>
            <person name="Dong Y."/>
            <person name="Chen Y."/>
            <person name="Ding Y."/>
            <person name="Zhao R."/>
            <person name="Feng M."/>
            <person name="Zhu Y."/>
            <person name="Feng Y."/>
            <person name="Jiang X."/>
            <person name="Zhu D."/>
            <person name="Xiang H."/>
            <person name="Feng X."/>
            <person name="Li S."/>
            <person name="Wang J."/>
            <person name="Zhang G."/>
            <person name="Kronforst M.R."/>
            <person name="Wang W."/>
        </authorList>
    </citation>
    <scope>NUCLEOTIDE SEQUENCE [LARGE SCALE GENOMIC DNA]</scope>
    <source>
        <strain evidence="10">Ya'a_city_454_Pm</strain>
        <tissue evidence="10">Whole body</tissue>
    </source>
</reference>
<dbReference type="InterPro" id="IPR044925">
    <property type="entry name" value="His-Me_finger_sf"/>
</dbReference>
<dbReference type="EMBL" id="KQ460396">
    <property type="protein sequence ID" value="KPJ15353.1"/>
    <property type="molecule type" value="Genomic_DNA"/>
</dbReference>
<dbReference type="InterPro" id="IPR029063">
    <property type="entry name" value="SAM-dependent_MTases_sf"/>
</dbReference>
<evidence type="ECO:0000256" key="6">
    <source>
        <dbReference type="ARBA" id="ARBA00023128"/>
    </source>
</evidence>
<dbReference type="InterPro" id="IPR044929">
    <property type="entry name" value="DNA/RNA_non-sp_Endonuclease_sf"/>
</dbReference>
<evidence type="ECO:0000256" key="1">
    <source>
        <dbReference type="ARBA" id="ARBA00004173"/>
    </source>
</evidence>
<dbReference type="STRING" id="76193.A0A0N1PH39"/>
<evidence type="ECO:0000256" key="2">
    <source>
        <dbReference type="ARBA" id="ARBA00022723"/>
    </source>
</evidence>
<dbReference type="GO" id="GO:0032259">
    <property type="term" value="P:methylation"/>
    <property type="evidence" value="ECO:0007669"/>
    <property type="project" value="UniProtKB-KW"/>
</dbReference>
<organism evidence="10 11">
    <name type="scientific">Papilio machaon</name>
    <name type="common">Old World swallowtail butterfly</name>
    <dbReference type="NCBI Taxonomy" id="76193"/>
    <lineage>
        <taxon>Eukaryota</taxon>
        <taxon>Metazoa</taxon>
        <taxon>Ecdysozoa</taxon>
        <taxon>Arthropoda</taxon>
        <taxon>Hexapoda</taxon>
        <taxon>Insecta</taxon>
        <taxon>Pterygota</taxon>
        <taxon>Neoptera</taxon>
        <taxon>Endopterygota</taxon>
        <taxon>Lepidoptera</taxon>
        <taxon>Glossata</taxon>
        <taxon>Ditrysia</taxon>
        <taxon>Papilionoidea</taxon>
        <taxon>Papilionidae</taxon>
        <taxon>Papilioninae</taxon>
        <taxon>Papilio</taxon>
    </lineage>
</organism>
<evidence type="ECO:0000259" key="8">
    <source>
        <dbReference type="SMART" id="SM00477"/>
    </source>
</evidence>
<dbReference type="Pfam" id="PF01223">
    <property type="entry name" value="Endonuclease_NS"/>
    <property type="match status" value="1"/>
</dbReference>
<dbReference type="InterPro" id="IPR020821">
    <property type="entry name" value="ENPP1-3/EXOG-like_nuc-like"/>
</dbReference>
<dbReference type="InterPro" id="IPR052571">
    <property type="entry name" value="Mt_RNA_Methyltransferase"/>
</dbReference>
<evidence type="ECO:0000256" key="3">
    <source>
        <dbReference type="ARBA" id="ARBA00022946"/>
    </source>
</evidence>
<keyword evidence="2" id="KW-0479">Metal-binding</keyword>
<dbReference type="AlphaFoldDB" id="A0A0N1PH39"/>
<dbReference type="GO" id="GO:0051536">
    <property type="term" value="F:iron-sulfur cluster binding"/>
    <property type="evidence" value="ECO:0007669"/>
    <property type="project" value="UniProtKB-KW"/>
</dbReference>
<evidence type="ECO:0000313" key="11">
    <source>
        <dbReference type="Proteomes" id="UP000053240"/>
    </source>
</evidence>
<dbReference type="InParanoid" id="A0A0N1PH39"/>
<keyword evidence="11" id="KW-1185">Reference proteome</keyword>
<dbReference type="SUPFAM" id="SSF54060">
    <property type="entry name" value="His-Me finger endonucleases"/>
    <property type="match status" value="1"/>
</dbReference>
<gene>
    <name evidence="10" type="ORF">RR48_01914</name>
</gene>
<feature type="domain" description="ENPP1-3/EXOG-like endonuclease/phosphodiesterase" evidence="8">
    <location>
        <begin position="553"/>
        <end position="769"/>
    </location>
</feature>
<dbReference type="PANTHER" id="PTHR13184:SF5">
    <property type="entry name" value="METHYLTRANSFERASE-LIKE PROTEIN 17, MITOCHONDRIAL"/>
    <property type="match status" value="1"/>
</dbReference>
<dbReference type="InterPro" id="IPR001604">
    <property type="entry name" value="Endo_G_ENPP1-like_dom"/>
</dbReference>
<dbReference type="GO" id="GO:0016787">
    <property type="term" value="F:hydrolase activity"/>
    <property type="evidence" value="ECO:0007669"/>
    <property type="project" value="InterPro"/>
</dbReference>
<proteinExistence type="predicted"/>
<dbReference type="FunFam" id="3.40.570.10:FF:000007">
    <property type="entry name" value="Alkaline nuclease"/>
    <property type="match status" value="1"/>
</dbReference>
<sequence>MLRKIKLSYYYSVYANFSTKVEIDARLRDSFEAKEYKPRDHPGRTKVKIATIPPDIQKGIKVILEDTGAKSLKQESEDLYNYLRSRKLPPEEGEINEKAANIYKTVSHKFYSQLAKDRSELSQEEIDTCEKKIQTSVFNVLKKNVYSWANISYDKPTCLQYLIARAAPEYAILVRIFDEIHRKLPDYKPRSFFDFGSGVGTGTWAINTYWKEHIFEYFCVDTSVHMNDLSRLILCEGKDNVPLPYKAYFQRQFLPASTDLKYNIVLSAFSLFEMPNMKTRLETIQKLWNKTEDFLIIVEQGTNAGFKIVNEAREFVLNGKNVEQKGYAFAPCPNDSVCPRYLEHETPCNFLMKYETLKFPSKVEIQADLYTYVILRKGERPADDPQWPRIVRAPIVRSRHTVCRLCTAQGELKEIIFSKGKYDSTTYRCARSNCTLILNTDFGEPSPVYIKNGTYLAPNTPSGSILLSRSDILLVGCPGHKKFVVLGNQTTNFNAIEVHCLHDNVFRSGRWTGQFKDIKCTSLPWFSAEETSESCASRNKLYRVGYNIRDVFYTLYTACFSRQLLSTLYVHHEIRPWSNFMQNSSPRPNFIEGGVFDKVQMSKVYAVHNQKYRLNQILGDNMDQQYITRTQFLNRGHLAARADFVMRATQKASFHYINAAPQWMRGNAGDWAALEDALRRRISSYGSGVKVYTGTYGVAKLADKDGHLQELFLHIDGNNNRVIPVPMYFYKLIYDPKKETAVAFISINSSYYNITMIDKLTFCNDICDDNRNYSWLRWRPNDGTHSFCCEYEDFVKYVNYLPRLNVKGIFY</sequence>
<dbReference type="GO" id="GO:0046872">
    <property type="term" value="F:metal ion binding"/>
    <property type="evidence" value="ECO:0007669"/>
    <property type="project" value="UniProtKB-KW"/>
</dbReference>
<keyword evidence="10" id="KW-0489">Methyltransferase</keyword>
<dbReference type="SMART" id="SM00477">
    <property type="entry name" value="NUC"/>
    <property type="match status" value="1"/>
</dbReference>
<feature type="domain" description="DNA/RNA non-specific endonuclease/pyrophosphatase/phosphodiesterase" evidence="9">
    <location>
        <begin position="552"/>
        <end position="794"/>
    </location>
</feature>
<dbReference type="GO" id="GO:0008168">
    <property type="term" value="F:methyltransferase activity"/>
    <property type="evidence" value="ECO:0007669"/>
    <property type="project" value="UniProtKB-KW"/>
</dbReference>
<protein>
    <submittedName>
        <fullName evidence="10">Methyltransferase-like protein 17, mitochondrial</fullName>
    </submittedName>
</protein>
<dbReference type="GO" id="GO:0005763">
    <property type="term" value="C:mitochondrial small ribosomal subunit"/>
    <property type="evidence" value="ECO:0007669"/>
    <property type="project" value="TreeGrafter"/>
</dbReference>
<keyword evidence="5" id="KW-0411">Iron-sulfur</keyword>
<keyword evidence="3" id="KW-0809">Transit peptide</keyword>
<keyword evidence="4" id="KW-0408">Iron</keyword>
<comment type="subcellular location">
    <subcellularLocation>
        <location evidence="1">Mitochondrion</location>
    </subcellularLocation>
</comment>
<name>A0A0N1PH39_PAPMA</name>
<keyword evidence="6" id="KW-0496">Mitochondrion</keyword>
<comment type="function">
    <text evidence="7">Mitochondrial ribosome (mitoribosome) assembly factor. Binds at the interface of the head and body domains of the mitochondrial small ribosomal subunit (mt-SSU), occluding the mRNA channel and preventing compaction of the head domain towards the body. Probable inactive methyltransferase: retains the characteristic folding and ability to bind S-adenosyl-L-methionine, but it probably lost its methyltransferase activity.</text>
</comment>
<dbReference type="InterPro" id="IPR015324">
    <property type="entry name" value="Ribosomal_Rsm22-like"/>
</dbReference>
<dbReference type="Pfam" id="PF09243">
    <property type="entry name" value="Rsm22"/>
    <property type="match status" value="1"/>
</dbReference>
<accession>A0A0N1PH39</accession>
<dbReference type="Proteomes" id="UP000053240">
    <property type="component" value="Unassembled WGS sequence"/>
</dbReference>